<keyword evidence="2" id="KW-1185">Reference proteome</keyword>
<dbReference type="AlphaFoldDB" id="A0A0S7C1S3"/>
<proteinExistence type="predicted"/>
<reference evidence="1" key="1">
    <citation type="journal article" date="2015" name="Genome Announc.">
        <title>Draft Genome Sequence of Bacteroidales Strain TBC1, a Novel Isolate from a Methanogenic Wastewater Treatment System.</title>
        <authorList>
            <person name="Tourlousse D.M."/>
            <person name="Matsuura N."/>
            <person name="Sun L."/>
            <person name="Toyonaga M."/>
            <person name="Kuroda K."/>
            <person name="Ohashi A."/>
            <person name="Cruz R."/>
            <person name="Yamaguchi T."/>
            <person name="Sekiguchi Y."/>
        </authorList>
    </citation>
    <scope>NUCLEOTIDE SEQUENCE [LARGE SCALE GENOMIC DNA]</scope>
    <source>
        <strain evidence="1">TBC1</strain>
    </source>
</reference>
<dbReference type="Proteomes" id="UP000053091">
    <property type="component" value="Unassembled WGS sequence"/>
</dbReference>
<protein>
    <submittedName>
        <fullName evidence="1">Uncharacterized protein</fullName>
    </submittedName>
</protein>
<name>A0A0S7C1S3_9BACT</name>
<accession>A0A0S7C1S3</accession>
<sequence>MLKKLHSRIIVPVILFTGLISMLSSCSIERRLAGEYLSKKETTSVLLISPDIVFKEGFKVPDSLNIDSLSKENRNVLLLQYTELIQYISDSTFIDGYMNGLSFGLRQLGYKVFKDYNSHTFLASGDNRIIVNLAQLQLEEYYIPVKDHASFSDDELYRYEFYITGININSWFELSGLNHADSLIRVVFNSETISDYSESDFRYFPLTGEVKYLYSVDSLRIPDVYEAGRNTGYLNAGNFHNYLINRHIKLNMPKGQTPANIIVYDRVSGVLRKSKSLGFTEIQ</sequence>
<organism evidence="1">
    <name type="scientific">Lentimicrobium saccharophilum</name>
    <dbReference type="NCBI Taxonomy" id="1678841"/>
    <lineage>
        <taxon>Bacteria</taxon>
        <taxon>Pseudomonadati</taxon>
        <taxon>Bacteroidota</taxon>
        <taxon>Bacteroidia</taxon>
        <taxon>Bacteroidales</taxon>
        <taxon>Lentimicrobiaceae</taxon>
        <taxon>Lentimicrobium</taxon>
    </lineage>
</organism>
<dbReference type="STRING" id="1678841.TBC1_12586"/>
<dbReference type="PROSITE" id="PS51257">
    <property type="entry name" value="PROKAR_LIPOPROTEIN"/>
    <property type="match status" value="1"/>
</dbReference>
<evidence type="ECO:0000313" key="2">
    <source>
        <dbReference type="Proteomes" id="UP000053091"/>
    </source>
</evidence>
<evidence type="ECO:0000313" key="1">
    <source>
        <dbReference type="EMBL" id="GAP44775.1"/>
    </source>
</evidence>
<dbReference type="RefSeq" id="WP_062044613.1">
    <property type="nucleotide sequence ID" value="NZ_DF968183.1"/>
</dbReference>
<gene>
    <name evidence="1" type="ORF">TBC1_12586</name>
</gene>
<dbReference type="EMBL" id="DF968183">
    <property type="protein sequence ID" value="GAP44775.1"/>
    <property type="molecule type" value="Genomic_DNA"/>
</dbReference>